<sequence length="283" mass="31493">MSVPKGSNLCYLKVTRNFTLYRGTNQYHSHGTTTSKGGYLAPLIDRFSRTSRVQCLPLLLGGQYVQSAGSPRMNFAWLTAHHVFNPVDVQMRLKSIIHSQDESTTVYNSDPLTAWMKQWPISYCIYCSPPANMLLPEYFAHKTVADAAAVVRENQPPYIFDRTEPTAISEIILSPGEAIPGLEDLLPITQSAEDKFQKGACSICLQLLGVGTMRYHLSKLHLILGVNNQGYSLHATSLLLDRVSSATLLLQLAQKCGNYSPQTIWQFFATPLLIYFIGSDVIC</sequence>
<reference evidence="1" key="1">
    <citation type="submission" date="2023-03" db="EMBL/GenBank/DDBJ databases">
        <title>Massive genome expansion in bonnet fungi (Mycena s.s.) driven by repeated elements and novel gene families across ecological guilds.</title>
        <authorList>
            <consortium name="Lawrence Berkeley National Laboratory"/>
            <person name="Harder C.B."/>
            <person name="Miyauchi S."/>
            <person name="Viragh M."/>
            <person name="Kuo A."/>
            <person name="Thoen E."/>
            <person name="Andreopoulos B."/>
            <person name="Lu D."/>
            <person name="Skrede I."/>
            <person name="Drula E."/>
            <person name="Henrissat B."/>
            <person name="Morin E."/>
            <person name="Kohler A."/>
            <person name="Barry K."/>
            <person name="LaButti K."/>
            <person name="Morin E."/>
            <person name="Salamov A."/>
            <person name="Lipzen A."/>
            <person name="Mereny Z."/>
            <person name="Hegedus B."/>
            <person name="Baldrian P."/>
            <person name="Stursova M."/>
            <person name="Weitz H."/>
            <person name="Taylor A."/>
            <person name="Grigoriev I.V."/>
            <person name="Nagy L.G."/>
            <person name="Martin F."/>
            <person name="Kauserud H."/>
        </authorList>
    </citation>
    <scope>NUCLEOTIDE SEQUENCE</scope>
    <source>
        <strain evidence="1">9144</strain>
    </source>
</reference>
<dbReference type="EMBL" id="JARJCW010000005">
    <property type="protein sequence ID" value="KAJ7224534.1"/>
    <property type="molecule type" value="Genomic_DNA"/>
</dbReference>
<comment type="caution">
    <text evidence="1">The sequence shown here is derived from an EMBL/GenBank/DDBJ whole genome shotgun (WGS) entry which is preliminary data.</text>
</comment>
<evidence type="ECO:0000313" key="2">
    <source>
        <dbReference type="Proteomes" id="UP001219525"/>
    </source>
</evidence>
<accession>A0AAD6YNH9</accession>
<gene>
    <name evidence="1" type="ORF">GGX14DRAFT_387210</name>
</gene>
<dbReference type="Proteomes" id="UP001219525">
    <property type="component" value="Unassembled WGS sequence"/>
</dbReference>
<proteinExistence type="predicted"/>
<name>A0AAD6YNH9_9AGAR</name>
<dbReference type="AlphaFoldDB" id="A0AAD6YNH9"/>
<protein>
    <submittedName>
        <fullName evidence="1">Uncharacterized protein</fullName>
    </submittedName>
</protein>
<organism evidence="1 2">
    <name type="scientific">Mycena pura</name>
    <dbReference type="NCBI Taxonomy" id="153505"/>
    <lineage>
        <taxon>Eukaryota</taxon>
        <taxon>Fungi</taxon>
        <taxon>Dikarya</taxon>
        <taxon>Basidiomycota</taxon>
        <taxon>Agaricomycotina</taxon>
        <taxon>Agaricomycetes</taxon>
        <taxon>Agaricomycetidae</taxon>
        <taxon>Agaricales</taxon>
        <taxon>Marasmiineae</taxon>
        <taxon>Mycenaceae</taxon>
        <taxon>Mycena</taxon>
    </lineage>
</organism>
<evidence type="ECO:0000313" key="1">
    <source>
        <dbReference type="EMBL" id="KAJ7224534.1"/>
    </source>
</evidence>
<keyword evidence="2" id="KW-1185">Reference proteome</keyword>